<dbReference type="RefSeq" id="WP_145091967.1">
    <property type="nucleotide sequence ID" value="NZ_CP036274.1"/>
</dbReference>
<keyword evidence="5" id="KW-1185">Reference proteome</keyword>
<dbReference type="PANTHER" id="PTHR44591:SF25">
    <property type="entry name" value="CHEMOTAXIS TWO-COMPONENT RESPONSE REGULATOR"/>
    <property type="match status" value="1"/>
</dbReference>
<organism evidence="4 5">
    <name type="scientific">Anatilimnocola aggregata</name>
    <dbReference type="NCBI Taxonomy" id="2528021"/>
    <lineage>
        <taxon>Bacteria</taxon>
        <taxon>Pseudomonadati</taxon>
        <taxon>Planctomycetota</taxon>
        <taxon>Planctomycetia</taxon>
        <taxon>Pirellulales</taxon>
        <taxon>Pirellulaceae</taxon>
        <taxon>Anatilimnocola</taxon>
    </lineage>
</organism>
<evidence type="ECO:0000313" key="4">
    <source>
        <dbReference type="EMBL" id="QDU28912.1"/>
    </source>
</evidence>
<evidence type="ECO:0000256" key="1">
    <source>
        <dbReference type="ARBA" id="ARBA00022553"/>
    </source>
</evidence>
<dbReference type="EMBL" id="CP036274">
    <property type="protein sequence ID" value="QDU28912.1"/>
    <property type="molecule type" value="Genomic_DNA"/>
</dbReference>
<dbReference type="SMART" id="SM00448">
    <property type="entry name" value="REC"/>
    <property type="match status" value="1"/>
</dbReference>
<evidence type="ECO:0000259" key="3">
    <source>
        <dbReference type="PROSITE" id="PS50110"/>
    </source>
</evidence>
<reference evidence="4 5" key="1">
    <citation type="submission" date="2019-02" db="EMBL/GenBank/DDBJ databases">
        <title>Deep-cultivation of Planctomycetes and their phenomic and genomic characterization uncovers novel biology.</title>
        <authorList>
            <person name="Wiegand S."/>
            <person name="Jogler M."/>
            <person name="Boedeker C."/>
            <person name="Pinto D."/>
            <person name="Vollmers J."/>
            <person name="Rivas-Marin E."/>
            <person name="Kohn T."/>
            <person name="Peeters S.H."/>
            <person name="Heuer A."/>
            <person name="Rast P."/>
            <person name="Oberbeckmann S."/>
            <person name="Bunk B."/>
            <person name="Jeske O."/>
            <person name="Meyerdierks A."/>
            <person name="Storesund J.E."/>
            <person name="Kallscheuer N."/>
            <person name="Luecker S."/>
            <person name="Lage O.M."/>
            <person name="Pohl T."/>
            <person name="Merkel B.J."/>
            <person name="Hornburger P."/>
            <person name="Mueller R.-W."/>
            <person name="Bruemmer F."/>
            <person name="Labrenz M."/>
            <person name="Spormann A.M."/>
            <person name="Op den Camp H."/>
            <person name="Overmann J."/>
            <person name="Amann R."/>
            <person name="Jetten M.S.M."/>
            <person name="Mascher T."/>
            <person name="Medema M.H."/>
            <person name="Devos D.P."/>
            <person name="Kaster A.-K."/>
            <person name="Ovreas L."/>
            <person name="Rohde M."/>
            <person name="Galperin M.Y."/>
            <person name="Jogler C."/>
        </authorList>
    </citation>
    <scope>NUCLEOTIDE SEQUENCE [LARGE SCALE GENOMIC DNA]</scope>
    <source>
        <strain evidence="4 5">ETA_A8</strain>
    </source>
</reference>
<dbReference type="InterPro" id="IPR011006">
    <property type="entry name" value="CheY-like_superfamily"/>
</dbReference>
<gene>
    <name evidence="4" type="ORF">ETAA8_40180</name>
</gene>
<dbReference type="InterPro" id="IPR050595">
    <property type="entry name" value="Bact_response_regulator"/>
</dbReference>
<evidence type="ECO:0000313" key="5">
    <source>
        <dbReference type="Proteomes" id="UP000315017"/>
    </source>
</evidence>
<dbReference type="GO" id="GO:0000160">
    <property type="term" value="P:phosphorelay signal transduction system"/>
    <property type="evidence" value="ECO:0007669"/>
    <property type="project" value="InterPro"/>
</dbReference>
<dbReference type="SUPFAM" id="SSF52172">
    <property type="entry name" value="CheY-like"/>
    <property type="match status" value="1"/>
</dbReference>
<dbReference type="Proteomes" id="UP000315017">
    <property type="component" value="Chromosome"/>
</dbReference>
<dbReference type="KEGG" id="aagg:ETAA8_40180"/>
<dbReference type="PROSITE" id="PS50110">
    <property type="entry name" value="RESPONSE_REGULATORY"/>
    <property type="match status" value="1"/>
</dbReference>
<keyword evidence="1 2" id="KW-0597">Phosphoprotein</keyword>
<protein>
    <recommendedName>
        <fullName evidence="3">Response regulatory domain-containing protein</fullName>
    </recommendedName>
</protein>
<name>A0A517YFH6_9BACT</name>
<dbReference type="Gene3D" id="3.40.50.2300">
    <property type="match status" value="1"/>
</dbReference>
<proteinExistence type="predicted"/>
<accession>A0A517YFH6</accession>
<dbReference type="PANTHER" id="PTHR44591">
    <property type="entry name" value="STRESS RESPONSE REGULATOR PROTEIN 1"/>
    <property type="match status" value="1"/>
</dbReference>
<dbReference type="AlphaFoldDB" id="A0A517YFH6"/>
<dbReference type="InterPro" id="IPR001789">
    <property type="entry name" value="Sig_transdc_resp-reg_receiver"/>
</dbReference>
<evidence type="ECO:0000256" key="2">
    <source>
        <dbReference type="PROSITE-ProRule" id="PRU00169"/>
    </source>
</evidence>
<sequence>MNHVLVVDDSTTMRRMVMASLRGLPDVSFQEAANGLEAIERLAISTVNIMVLDLNMPDMHGLEVVAFVRKHATFRDIPIIVLTTRGDDESRTLAIAAGASLYLTKPFDPAVLAERAGRLLNLDVH</sequence>
<feature type="modified residue" description="4-aspartylphosphate" evidence="2">
    <location>
        <position position="53"/>
    </location>
</feature>
<dbReference type="OrthoDB" id="9813953at2"/>
<dbReference type="Pfam" id="PF00072">
    <property type="entry name" value="Response_reg"/>
    <property type="match status" value="1"/>
</dbReference>
<feature type="domain" description="Response regulatory" evidence="3">
    <location>
        <begin position="3"/>
        <end position="120"/>
    </location>
</feature>